<name>A0A2W1N880_PAEXE</name>
<dbReference type="EMBL" id="NHRJ02000010">
    <property type="protein sequence ID" value="PZE20074.1"/>
    <property type="molecule type" value="Genomic_DNA"/>
</dbReference>
<dbReference type="Proteomes" id="UP000214746">
    <property type="component" value="Unassembled WGS sequence"/>
</dbReference>
<proteinExistence type="predicted"/>
<dbReference type="Pfam" id="PF13439">
    <property type="entry name" value="Glyco_transf_4"/>
    <property type="match status" value="1"/>
</dbReference>
<protein>
    <submittedName>
        <fullName evidence="3">Glycosyltransferase</fullName>
    </submittedName>
</protein>
<accession>A0A2W1N880</accession>
<dbReference type="CDD" id="cd03794">
    <property type="entry name" value="GT4_WbuB-like"/>
    <property type="match status" value="1"/>
</dbReference>
<feature type="domain" description="Glycosyltransferase subfamily 4-like N-terminal" evidence="2">
    <location>
        <begin position="251"/>
        <end position="434"/>
    </location>
</feature>
<dbReference type="OrthoDB" id="73743at2"/>
<dbReference type="InterPro" id="IPR001296">
    <property type="entry name" value="Glyco_trans_1"/>
</dbReference>
<gene>
    <name evidence="3" type="ORF">CBW46_015455</name>
</gene>
<dbReference type="InterPro" id="IPR050194">
    <property type="entry name" value="Glycosyltransferase_grp1"/>
</dbReference>
<reference evidence="3" key="1">
    <citation type="submission" date="2018-06" db="EMBL/GenBank/DDBJ databases">
        <title>Paenibacillus xerothermodurans sp. nov. an extremely dry heat resistant spore forming bacterium isolated from the soil of Cape Canaveral, Florida.</title>
        <authorList>
            <person name="Seuylemezian A."/>
            <person name="Kaur N."/>
            <person name="Patil P."/>
            <person name="Patil P."/>
            <person name="Mayilraj S."/>
            <person name="Vaishampayan P."/>
        </authorList>
    </citation>
    <scope>NUCLEOTIDE SEQUENCE [LARGE SCALE GENOMIC DNA]</scope>
    <source>
        <strain evidence="3">ATCC 27380</strain>
    </source>
</reference>
<dbReference type="Pfam" id="PF00534">
    <property type="entry name" value="Glycos_transf_1"/>
    <property type="match status" value="1"/>
</dbReference>
<dbReference type="SUPFAM" id="SSF53756">
    <property type="entry name" value="UDP-Glycosyltransferase/glycogen phosphorylase"/>
    <property type="match status" value="1"/>
</dbReference>
<dbReference type="GO" id="GO:0016758">
    <property type="term" value="F:hexosyltransferase activity"/>
    <property type="evidence" value="ECO:0007669"/>
    <property type="project" value="TreeGrafter"/>
</dbReference>
<evidence type="ECO:0000313" key="3">
    <source>
        <dbReference type="EMBL" id="PZE20074.1"/>
    </source>
</evidence>
<comment type="caution">
    <text evidence="3">The sequence shown here is derived from an EMBL/GenBank/DDBJ whole genome shotgun (WGS) entry which is preliminary data.</text>
</comment>
<dbReference type="Gene3D" id="1.25.40.10">
    <property type="entry name" value="Tetratricopeptide repeat domain"/>
    <property type="match status" value="1"/>
</dbReference>
<dbReference type="AlphaFoldDB" id="A0A2W1N880"/>
<keyword evidence="4" id="KW-1185">Reference proteome</keyword>
<feature type="domain" description="Glycosyl transferase family 1" evidence="1">
    <location>
        <begin position="448"/>
        <end position="605"/>
    </location>
</feature>
<dbReference type="PANTHER" id="PTHR45947:SF3">
    <property type="entry name" value="SULFOQUINOVOSYL TRANSFERASE SQD2"/>
    <property type="match status" value="1"/>
</dbReference>
<evidence type="ECO:0000313" key="4">
    <source>
        <dbReference type="Proteomes" id="UP000214746"/>
    </source>
</evidence>
<dbReference type="Gene3D" id="3.40.50.2000">
    <property type="entry name" value="Glycogen Phosphorylase B"/>
    <property type="match status" value="2"/>
</dbReference>
<evidence type="ECO:0000259" key="1">
    <source>
        <dbReference type="Pfam" id="PF00534"/>
    </source>
</evidence>
<evidence type="ECO:0000259" key="2">
    <source>
        <dbReference type="Pfam" id="PF13439"/>
    </source>
</evidence>
<dbReference type="InterPro" id="IPR028098">
    <property type="entry name" value="Glyco_trans_4-like_N"/>
</dbReference>
<organism evidence="3 4">
    <name type="scientific">Paenibacillus xerothermodurans</name>
    <dbReference type="NCBI Taxonomy" id="1977292"/>
    <lineage>
        <taxon>Bacteria</taxon>
        <taxon>Bacillati</taxon>
        <taxon>Bacillota</taxon>
        <taxon>Bacilli</taxon>
        <taxon>Bacillales</taxon>
        <taxon>Paenibacillaceae</taxon>
        <taxon>Paenibacillus</taxon>
    </lineage>
</organism>
<sequence>MLMGSEVQSQFVQTLQRMMDVIQHDSSEAEIKKMIKSLKSIERMVKENGYQPQVIQQIFVTTHPLNKRRKKKVWSRLLEFLIHDPVPLPVDEKLIKAITTVMDGNVTWDTIRVRWYSEQNKLQELYAVLDKYPVRQRVGLLQYLAKQSFKQNDLKNSLLYAEEAYSIHPTNPTILRRLISLHHRMGNISQRLNFIEQLSSKSNKLLPNEYQMAMDEYKLTQEKWVWTHAPHSVPRGNVILHALNKSYPEINGYSVRSAEIVNHQQEAGLHPVIVTKLGWSPVESMEFNTCETIGNVDYYRLLDDRGSQLNKVPLISYFSSYAKQFADFLLRVQPRVVHAASNFQNALAPIMVAQRMGIPTVYEVRGMWHDTQSSKTPGFEGSERYRMHEDYEIYTCNMADQVVTISEALRTHLINKGVNPLKIEVIPNGVDVEKFNPVSPNLYLKNKYGLDGNLVIGFIGSLEVYEGIEFILHAIHQLIHAPSGKQYKIKMLIVGEGPALAELRRLTSSLGLTHSVHFVGKVPRSEVVQYYSVIDVFPFPRRKFKVCELVTPLKPYEAMAMAKIVLVSDIPALREIIIDKQTGIVFEAENVQSLVEAIRTGMDHPHIRWQAREWIVHNRDWKKLVKRYNDIYDRGCVCEAGGNQDAPKP</sequence>
<dbReference type="InterPro" id="IPR011990">
    <property type="entry name" value="TPR-like_helical_dom_sf"/>
</dbReference>
<dbReference type="PANTHER" id="PTHR45947">
    <property type="entry name" value="SULFOQUINOVOSYL TRANSFERASE SQD2"/>
    <property type="match status" value="1"/>
</dbReference>